<accession>A0A383DRV0</accession>
<dbReference type="InterPro" id="IPR000653">
    <property type="entry name" value="DegT/StrS_aminotransferase"/>
</dbReference>
<dbReference type="Pfam" id="PF01041">
    <property type="entry name" value="DegT_DnrJ_EryC1"/>
    <property type="match status" value="1"/>
</dbReference>
<proteinExistence type="predicted"/>
<sequence length="142" mass="15736">MSNPFFPENEIDWILSEFQHILQGNAPFSMGERVTEFENIFSNYVDAKYAVGTNSCSAALEIALRVAEVVQGDEVIIPTQTFIATASAVVREGASPIFCDIDPQYYCMSLEQLKKKISINTKAVILVHMGGMISPDALRIKE</sequence>
<organism evidence="1">
    <name type="scientific">marine metagenome</name>
    <dbReference type="NCBI Taxonomy" id="408172"/>
    <lineage>
        <taxon>unclassified sequences</taxon>
        <taxon>metagenomes</taxon>
        <taxon>ecological metagenomes</taxon>
    </lineage>
</organism>
<reference evidence="1" key="1">
    <citation type="submission" date="2018-05" db="EMBL/GenBank/DDBJ databases">
        <authorList>
            <person name="Lanie J.A."/>
            <person name="Ng W.-L."/>
            <person name="Kazmierczak K.M."/>
            <person name="Andrzejewski T.M."/>
            <person name="Davidsen T.M."/>
            <person name="Wayne K.J."/>
            <person name="Tettelin H."/>
            <person name="Glass J.I."/>
            <person name="Rusch D."/>
            <person name="Podicherti R."/>
            <person name="Tsui H.-C.T."/>
            <person name="Winkler M.E."/>
        </authorList>
    </citation>
    <scope>NUCLEOTIDE SEQUENCE</scope>
</reference>
<dbReference type="AlphaFoldDB" id="A0A383DRV0"/>
<evidence type="ECO:0000313" key="1">
    <source>
        <dbReference type="EMBL" id="SVE47227.1"/>
    </source>
</evidence>
<name>A0A383DRV0_9ZZZZ</name>
<dbReference type="EMBL" id="UINC01219660">
    <property type="protein sequence ID" value="SVE47227.1"/>
    <property type="molecule type" value="Genomic_DNA"/>
</dbReference>
<protein>
    <submittedName>
        <fullName evidence="1">Uncharacterized protein</fullName>
    </submittedName>
</protein>
<gene>
    <name evidence="1" type="ORF">METZ01_LOCUS500081</name>
</gene>
<dbReference type="GO" id="GO:0000271">
    <property type="term" value="P:polysaccharide biosynthetic process"/>
    <property type="evidence" value="ECO:0007669"/>
    <property type="project" value="TreeGrafter"/>
</dbReference>
<dbReference type="PANTHER" id="PTHR30244:SF34">
    <property type="entry name" value="DTDP-4-AMINO-4,6-DIDEOXYGALACTOSE TRANSAMINASE"/>
    <property type="match status" value="1"/>
</dbReference>
<feature type="non-terminal residue" evidence="1">
    <location>
        <position position="142"/>
    </location>
</feature>
<dbReference type="PANTHER" id="PTHR30244">
    <property type="entry name" value="TRANSAMINASE"/>
    <property type="match status" value="1"/>
</dbReference>
<dbReference type="Gene3D" id="3.40.640.10">
    <property type="entry name" value="Type I PLP-dependent aspartate aminotransferase-like (Major domain)"/>
    <property type="match status" value="1"/>
</dbReference>
<dbReference type="InterPro" id="IPR015421">
    <property type="entry name" value="PyrdxlP-dep_Trfase_major"/>
</dbReference>
<dbReference type="InterPro" id="IPR015424">
    <property type="entry name" value="PyrdxlP-dep_Trfase"/>
</dbReference>
<dbReference type="GO" id="GO:0008483">
    <property type="term" value="F:transaminase activity"/>
    <property type="evidence" value="ECO:0007669"/>
    <property type="project" value="TreeGrafter"/>
</dbReference>
<dbReference type="GO" id="GO:0030170">
    <property type="term" value="F:pyridoxal phosphate binding"/>
    <property type="evidence" value="ECO:0007669"/>
    <property type="project" value="TreeGrafter"/>
</dbReference>
<dbReference type="SUPFAM" id="SSF53383">
    <property type="entry name" value="PLP-dependent transferases"/>
    <property type="match status" value="1"/>
</dbReference>